<protein>
    <submittedName>
        <fullName evidence="1">Uncharacterized protein</fullName>
    </submittedName>
</protein>
<reference evidence="1" key="1">
    <citation type="journal article" date="2014" name="Genome Biol. Evol.">
        <title>Pangenome evidence for extensive interdomain horizontal transfer affecting lineage core and shell genes in uncultured planktonic thaumarchaeota and euryarchaeota.</title>
        <authorList>
            <person name="Deschamps P."/>
            <person name="Zivanovic Y."/>
            <person name="Moreira D."/>
            <person name="Rodriguez-Valera F."/>
            <person name="Lopez-Garcia P."/>
        </authorList>
    </citation>
    <scope>NUCLEOTIDE SEQUENCE</scope>
</reference>
<dbReference type="AlphaFoldDB" id="A0A075FUS2"/>
<dbReference type="EMBL" id="KF900440">
    <property type="protein sequence ID" value="AIE95108.1"/>
    <property type="molecule type" value="Genomic_DNA"/>
</dbReference>
<proteinExistence type="predicted"/>
<accession>A0A075FUS2</accession>
<name>A0A075FUS2_9EURY</name>
<organism evidence="1">
    <name type="scientific">uncultured marine group II/III euryarchaeote AD1000_57_F12</name>
    <dbReference type="NCBI Taxonomy" id="1457788"/>
    <lineage>
        <taxon>Archaea</taxon>
        <taxon>Methanobacteriati</taxon>
        <taxon>Methanobacteriota</taxon>
        <taxon>environmental samples</taxon>
    </lineage>
</organism>
<sequence length="112" mass="12178">MTDSAGCIPARPPIFIFDGVNVTPIDHLFPESSRAFGRIDPNVMLRKSGPDIGNHSSAVAFASIFRLIYTHIVNLNPVILHYDNTSADGCPTYVEPRILVSGVLPESKDVVD</sequence>
<evidence type="ECO:0000313" key="1">
    <source>
        <dbReference type="EMBL" id="AIE95108.1"/>
    </source>
</evidence>